<name>A0A8J6TAM9_9BACT</name>
<dbReference type="SFLD" id="SFLDG01082">
    <property type="entry name" value="B12-binding_domain_containing"/>
    <property type="match status" value="1"/>
</dbReference>
<organism evidence="7 8">
    <name type="scientific">Candidatus Desulfobia pelagia</name>
    <dbReference type="NCBI Taxonomy" id="2841692"/>
    <lineage>
        <taxon>Bacteria</taxon>
        <taxon>Pseudomonadati</taxon>
        <taxon>Thermodesulfobacteriota</taxon>
        <taxon>Desulfobulbia</taxon>
        <taxon>Desulfobulbales</taxon>
        <taxon>Desulfobulbaceae</taxon>
        <taxon>Candidatus Desulfobia</taxon>
    </lineage>
</organism>
<evidence type="ECO:0000256" key="5">
    <source>
        <dbReference type="ARBA" id="ARBA00023014"/>
    </source>
</evidence>
<dbReference type="InterPro" id="IPR007197">
    <property type="entry name" value="rSAM"/>
</dbReference>
<keyword evidence="3" id="KW-0479">Metal-binding</keyword>
<keyword evidence="5" id="KW-0411">Iron-sulfur</keyword>
<accession>A0A8J6TAM9</accession>
<dbReference type="Pfam" id="PF04055">
    <property type="entry name" value="Radical_SAM"/>
    <property type="match status" value="1"/>
</dbReference>
<dbReference type="Proteomes" id="UP000614424">
    <property type="component" value="Unassembled WGS sequence"/>
</dbReference>
<dbReference type="GO" id="GO:0003824">
    <property type="term" value="F:catalytic activity"/>
    <property type="evidence" value="ECO:0007669"/>
    <property type="project" value="InterPro"/>
</dbReference>
<dbReference type="InterPro" id="IPR006638">
    <property type="entry name" value="Elp3/MiaA/NifB-like_rSAM"/>
</dbReference>
<dbReference type="AlphaFoldDB" id="A0A8J6TAM9"/>
<evidence type="ECO:0000259" key="6">
    <source>
        <dbReference type="PROSITE" id="PS51918"/>
    </source>
</evidence>
<dbReference type="PROSITE" id="PS51918">
    <property type="entry name" value="RADICAL_SAM"/>
    <property type="match status" value="1"/>
</dbReference>
<dbReference type="GO" id="GO:0046872">
    <property type="term" value="F:metal ion binding"/>
    <property type="evidence" value="ECO:0007669"/>
    <property type="project" value="UniProtKB-KW"/>
</dbReference>
<dbReference type="GO" id="GO:0005829">
    <property type="term" value="C:cytosol"/>
    <property type="evidence" value="ECO:0007669"/>
    <property type="project" value="TreeGrafter"/>
</dbReference>
<evidence type="ECO:0000313" key="7">
    <source>
        <dbReference type="EMBL" id="MBC8316549.1"/>
    </source>
</evidence>
<feature type="domain" description="Radical SAM core" evidence="6">
    <location>
        <begin position="32"/>
        <end position="250"/>
    </location>
</feature>
<feature type="non-terminal residue" evidence="7">
    <location>
        <position position="1"/>
    </location>
</feature>
<evidence type="ECO:0000256" key="4">
    <source>
        <dbReference type="ARBA" id="ARBA00023004"/>
    </source>
</evidence>
<gene>
    <name evidence="7" type="ORF">H8E41_01490</name>
</gene>
<dbReference type="InterPro" id="IPR058240">
    <property type="entry name" value="rSAM_sf"/>
</dbReference>
<evidence type="ECO:0000256" key="2">
    <source>
        <dbReference type="ARBA" id="ARBA00022691"/>
    </source>
</evidence>
<dbReference type="SUPFAM" id="SSF102114">
    <property type="entry name" value="Radical SAM enzymes"/>
    <property type="match status" value="1"/>
</dbReference>
<dbReference type="SFLD" id="SFLDS00029">
    <property type="entry name" value="Radical_SAM"/>
    <property type="match status" value="1"/>
</dbReference>
<dbReference type="PANTHER" id="PTHR43409:SF16">
    <property type="entry name" value="SLR0320 PROTEIN"/>
    <property type="match status" value="1"/>
</dbReference>
<dbReference type="InterPro" id="IPR051198">
    <property type="entry name" value="BchE-like"/>
</dbReference>
<keyword evidence="4" id="KW-0408">Iron</keyword>
<dbReference type="InterPro" id="IPR025288">
    <property type="entry name" value="DUF4080"/>
</dbReference>
<keyword evidence="2" id="KW-0949">S-adenosyl-L-methionine</keyword>
<dbReference type="InterPro" id="IPR023404">
    <property type="entry name" value="rSAM_horseshoe"/>
</dbReference>
<dbReference type="SMART" id="SM00729">
    <property type="entry name" value="Elp3"/>
    <property type="match status" value="1"/>
</dbReference>
<reference evidence="7 8" key="1">
    <citation type="submission" date="2020-08" db="EMBL/GenBank/DDBJ databases">
        <title>Bridging the membrane lipid divide: bacteria of the FCB group superphylum have the potential to synthesize archaeal ether lipids.</title>
        <authorList>
            <person name="Villanueva L."/>
            <person name="Von Meijenfeldt F.A.B."/>
            <person name="Westbye A.B."/>
            <person name="Yadav S."/>
            <person name="Hopmans E.C."/>
            <person name="Dutilh B.E."/>
            <person name="Sinninghe Damste J.S."/>
        </authorList>
    </citation>
    <scope>NUCLEOTIDE SEQUENCE [LARGE SCALE GENOMIC DNA]</scope>
    <source>
        <strain evidence="7">NIOZ-UU47</strain>
    </source>
</reference>
<comment type="caution">
    <text evidence="7">The sequence shown here is derived from an EMBL/GenBank/DDBJ whole genome shotgun (WGS) entry which is preliminary data.</text>
</comment>
<protein>
    <submittedName>
        <fullName evidence="7">DUF4080 domain-containing protein</fullName>
    </submittedName>
</protein>
<dbReference type="PANTHER" id="PTHR43409">
    <property type="entry name" value="ANAEROBIC MAGNESIUM-PROTOPORPHYRIN IX MONOMETHYL ESTER CYCLASE-RELATED"/>
    <property type="match status" value="1"/>
</dbReference>
<dbReference type="Gene3D" id="3.80.30.20">
    <property type="entry name" value="tm_1862 like domain"/>
    <property type="match status" value="1"/>
</dbReference>
<dbReference type="EMBL" id="JACNJZ010000040">
    <property type="protein sequence ID" value="MBC8316549.1"/>
    <property type="molecule type" value="Genomic_DNA"/>
</dbReference>
<evidence type="ECO:0000256" key="1">
    <source>
        <dbReference type="ARBA" id="ARBA00001966"/>
    </source>
</evidence>
<dbReference type="GO" id="GO:0051536">
    <property type="term" value="F:iron-sulfur cluster binding"/>
    <property type="evidence" value="ECO:0007669"/>
    <property type="project" value="UniProtKB-KW"/>
</dbReference>
<evidence type="ECO:0000256" key="3">
    <source>
        <dbReference type="ARBA" id="ARBA00022723"/>
    </source>
</evidence>
<sequence>TDLQQGILKKHYSGGANNPFDFPYTDNDLAERLSDRNIYYESSRGCPFSCSYCLSSADKNMRNKDITTVKEELTQILSHKPRIIRFVDRTFNASSKRALEIWSFLAKHGGETAFHFEIAPDLFNAEMFSFLEKIKPGIFEFEVGIQSTHPQTLEAVHRKTDLPKALGNIRQLMKLDTIHLHIDLILGLPYETKETFACSFNDMFSILPHYIQMGLLKILPETPISRETEDFDILFCCRAPYQVLSTRWLNSDTLIRMYWFGECVESFYNNRFFRSFFRYIQRKESGFSFFSTLLDHCLHSGFFQQAKTQKLMSTLLLEIASDRKDKEIIRELLRYDWLRSGNRFLPENITAQSLKKEKDRLWQELPQEYLPLYTRKTRNYFFKQSLFASFSKEALEEIGIAEDDKTTVCFLPERENSALELHKAILVA</sequence>
<proteinExistence type="predicted"/>
<dbReference type="Pfam" id="PF13311">
    <property type="entry name" value="DUF4080"/>
    <property type="match status" value="1"/>
</dbReference>
<evidence type="ECO:0000313" key="8">
    <source>
        <dbReference type="Proteomes" id="UP000614424"/>
    </source>
</evidence>
<comment type="cofactor">
    <cofactor evidence="1">
        <name>[4Fe-4S] cluster</name>
        <dbReference type="ChEBI" id="CHEBI:49883"/>
    </cofactor>
</comment>